<dbReference type="AlphaFoldDB" id="S8DGQ2"/>
<keyword evidence="2" id="KW-1185">Reference proteome</keyword>
<dbReference type="Gene3D" id="1.10.520.10">
    <property type="match status" value="1"/>
</dbReference>
<accession>S8DGQ2</accession>
<dbReference type="EMBL" id="AUSU01009097">
    <property type="protein sequence ID" value="EPS58562.1"/>
    <property type="molecule type" value="Genomic_DNA"/>
</dbReference>
<protein>
    <submittedName>
        <fullName evidence="1">Uncharacterized protein</fullName>
    </submittedName>
</protein>
<sequence>HIPKAFRKTIKCKTEFDLDGDDSRLPRRRILYFVGASVAADMVARSGWFVQSAEGADLIQRKQRSEFQAKIKQTLAALLKGNTDLIPSLLTLSLNDAITYDK</sequence>
<evidence type="ECO:0000313" key="1">
    <source>
        <dbReference type="EMBL" id="EPS58562.1"/>
    </source>
</evidence>
<evidence type="ECO:0000313" key="2">
    <source>
        <dbReference type="Proteomes" id="UP000015453"/>
    </source>
</evidence>
<comment type="caution">
    <text evidence="1">The sequence shown here is derived from an EMBL/GenBank/DDBJ whole genome shotgun (WGS) entry which is preliminary data.</text>
</comment>
<organism evidence="1 2">
    <name type="scientific">Genlisea aurea</name>
    <dbReference type="NCBI Taxonomy" id="192259"/>
    <lineage>
        <taxon>Eukaryota</taxon>
        <taxon>Viridiplantae</taxon>
        <taxon>Streptophyta</taxon>
        <taxon>Embryophyta</taxon>
        <taxon>Tracheophyta</taxon>
        <taxon>Spermatophyta</taxon>
        <taxon>Magnoliopsida</taxon>
        <taxon>eudicotyledons</taxon>
        <taxon>Gunneridae</taxon>
        <taxon>Pentapetalae</taxon>
        <taxon>asterids</taxon>
        <taxon>lamiids</taxon>
        <taxon>Lamiales</taxon>
        <taxon>Lentibulariaceae</taxon>
        <taxon>Genlisea</taxon>
    </lineage>
</organism>
<reference evidence="1 2" key="1">
    <citation type="journal article" date="2013" name="BMC Genomics">
        <title>The miniature genome of a carnivorous plant Genlisea aurea contains a low number of genes and short non-coding sequences.</title>
        <authorList>
            <person name="Leushkin E.V."/>
            <person name="Sutormin R.A."/>
            <person name="Nabieva E.R."/>
            <person name="Penin A.A."/>
            <person name="Kondrashov A.S."/>
            <person name="Logacheva M.D."/>
        </authorList>
    </citation>
    <scope>NUCLEOTIDE SEQUENCE [LARGE SCALE GENOMIC DNA]</scope>
</reference>
<dbReference type="Proteomes" id="UP000015453">
    <property type="component" value="Unassembled WGS sequence"/>
</dbReference>
<gene>
    <name evidence="1" type="ORF">M569_16251</name>
</gene>
<dbReference type="OrthoDB" id="2113341at2759"/>
<feature type="non-terminal residue" evidence="1">
    <location>
        <position position="102"/>
    </location>
</feature>
<proteinExistence type="predicted"/>
<feature type="non-terminal residue" evidence="1">
    <location>
        <position position="1"/>
    </location>
</feature>
<name>S8DGQ2_9LAMI</name>